<proteinExistence type="predicted"/>
<gene>
    <name evidence="1" type="ORF">G3I71_36410</name>
</gene>
<reference evidence="1" key="1">
    <citation type="submission" date="2020-01" db="EMBL/GenBank/DDBJ databases">
        <title>Insect and environment-associated Actinomycetes.</title>
        <authorList>
            <person name="Currrie C."/>
            <person name="Chevrette M."/>
            <person name="Carlson C."/>
            <person name="Stubbendieck R."/>
            <person name="Wendt-Pienkowski E."/>
        </authorList>
    </citation>
    <scope>NUCLEOTIDE SEQUENCE</scope>
    <source>
        <strain evidence="1">SID12501</strain>
    </source>
</reference>
<dbReference type="RefSeq" id="WP_164321638.1">
    <property type="nucleotide sequence ID" value="NZ_JAAGLU010000039.1"/>
</dbReference>
<dbReference type="AlphaFoldDB" id="A0A6B3C408"/>
<name>A0A6B3C408_9ACTN</name>
<dbReference type="EMBL" id="JAAGLU010000039">
    <property type="protein sequence ID" value="NEC91164.1"/>
    <property type="molecule type" value="Genomic_DNA"/>
</dbReference>
<accession>A0A6B3C408</accession>
<organism evidence="1">
    <name type="scientific">Streptomyces sp. SID12501</name>
    <dbReference type="NCBI Taxonomy" id="2706042"/>
    <lineage>
        <taxon>Bacteria</taxon>
        <taxon>Bacillati</taxon>
        <taxon>Actinomycetota</taxon>
        <taxon>Actinomycetes</taxon>
        <taxon>Kitasatosporales</taxon>
        <taxon>Streptomycetaceae</taxon>
        <taxon>Streptomyces</taxon>
    </lineage>
</organism>
<sequence length="178" mass="19057">MTTESVAPPARRADLDTTLRRPRTGQLSAAELTTYFDTLAEAVQRVDPGPSAPGGWENRERLWFSTWVRAAYEHPLSAAVFGHPDAGAARSAQHRQAAELGLRMDVSGTGIRPARPTPHVRAAAAVAAVWSVTALAVTQSPRPPRERVVSDAWLIAQEIIAPALLTAGPGLTRARGAW</sequence>
<evidence type="ECO:0000313" key="1">
    <source>
        <dbReference type="EMBL" id="NEC91164.1"/>
    </source>
</evidence>
<protein>
    <submittedName>
        <fullName evidence="1">Uncharacterized protein</fullName>
    </submittedName>
</protein>
<comment type="caution">
    <text evidence="1">The sequence shown here is derived from an EMBL/GenBank/DDBJ whole genome shotgun (WGS) entry which is preliminary data.</text>
</comment>